<name>A0AAW4FSV9_9HYPH</name>
<evidence type="ECO:0000256" key="4">
    <source>
        <dbReference type="ARBA" id="ARBA00022989"/>
    </source>
</evidence>
<feature type="transmembrane region" description="Helical" evidence="6">
    <location>
        <begin position="387"/>
        <end position="408"/>
    </location>
</feature>
<dbReference type="AlphaFoldDB" id="A0AAW4FSV9"/>
<evidence type="ECO:0000256" key="1">
    <source>
        <dbReference type="ARBA" id="ARBA00004651"/>
    </source>
</evidence>
<dbReference type="InterPro" id="IPR050833">
    <property type="entry name" value="Poly_Biosynth_Transport"/>
</dbReference>
<feature type="transmembrane region" description="Helical" evidence="6">
    <location>
        <begin position="74"/>
        <end position="98"/>
    </location>
</feature>
<feature type="transmembrane region" description="Helical" evidence="6">
    <location>
        <begin position="167"/>
        <end position="190"/>
    </location>
</feature>
<feature type="transmembrane region" description="Helical" evidence="6">
    <location>
        <begin position="326"/>
        <end position="349"/>
    </location>
</feature>
<reference evidence="7 8" key="1">
    <citation type="submission" date="2020-01" db="EMBL/GenBank/DDBJ databases">
        <title>Draft genome assembly of Ensifer adhaerens T173.</title>
        <authorList>
            <person name="Craig J.E."/>
            <person name="Stinchcombe J.R."/>
        </authorList>
    </citation>
    <scope>NUCLEOTIDE SEQUENCE [LARGE SCALE GENOMIC DNA]</scope>
    <source>
        <strain evidence="7 8">T173</strain>
    </source>
</reference>
<feature type="transmembrane region" description="Helical" evidence="6">
    <location>
        <begin position="110"/>
        <end position="133"/>
    </location>
</feature>
<dbReference type="PANTHER" id="PTHR30250">
    <property type="entry name" value="PST FAMILY PREDICTED COLANIC ACID TRANSPORTER"/>
    <property type="match status" value="1"/>
</dbReference>
<comment type="subcellular location">
    <subcellularLocation>
        <location evidence="1">Cell membrane</location>
        <topology evidence="1">Multi-pass membrane protein</topology>
    </subcellularLocation>
</comment>
<dbReference type="Proteomes" id="UP000744980">
    <property type="component" value="Unassembled WGS sequence"/>
</dbReference>
<evidence type="ECO:0000256" key="5">
    <source>
        <dbReference type="ARBA" id="ARBA00023136"/>
    </source>
</evidence>
<feature type="transmembrane region" description="Helical" evidence="6">
    <location>
        <begin position="297"/>
        <end position="314"/>
    </location>
</feature>
<keyword evidence="5 6" id="KW-0472">Membrane</keyword>
<dbReference type="EMBL" id="WXFA01000024">
    <property type="protein sequence ID" value="MBM3094303.1"/>
    <property type="molecule type" value="Genomic_DNA"/>
</dbReference>
<dbReference type="PANTHER" id="PTHR30250:SF31">
    <property type="entry name" value="INNER MEMBRANE PROTEIN YGHQ"/>
    <property type="match status" value="1"/>
</dbReference>
<feature type="transmembrane region" description="Helical" evidence="6">
    <location>
        <begin position="361"/>
        <end position="381"/>
    </location>
</feature>
<keyword evidence="2" id="KW-1003">Cell membrane</keyword>
<evidence type="ECO:0000313" key="7">
    <source>
        <dbReference type="EMBL" id="MBM3094303.1"/>
    </source>
</evidence>
<dbReference type="GO" id="GO:0005886">
    <property type="term" value="C:plasma membrane"/>
    <property type="evidence" value="ECO:0007669"/>
    <property type="project" value="UniProtKB-SubCell"/>
</dbReference>
<keyword evidence="3 6" id="KW-0812">Transmembrane</keyword>
<evidence type="ECO:0000313" key="8">
    <source>
        <dbReference type="Proteomes" id="UP000744980"/>
    </source>
</evidence>
<evidence type="ECO:0000256" key="6">
    <source>
        <dbReference type="SAM" id="Phobius"/>
    </source>
</evidence>
<feature type="transmembrane region" description="Helical" evidence="6">
    <location>
        <begin position="140"/>
        <end position="161"/>
    </location>
</feature>
<accession>A0AAW4FSV9</accession>
<dbReference type="Pfam" id="PF13440">
    <property type="entry name" value="Polysacc_synt_3"/>
    <property type="match status" value="1"/>
</dbReference>
<organism evidence="7 8">
    <name type="scientific">Ensifer canadensis</name>
    <dbReference type="NCBI Taxonomy" id="555315"/>
    <lineage>
        <taxon>Bacteria</taxon>
        <taxon>Pseudomonadati</taxon>
        <taxon>Pseudomonadota</taxon>
        <taxon>Alphaproteobacteria</taxon>
        <taxon>Hyphomicrobiales</taxon>
        <taxon>Rhizobiaceae</taxon>
        <taxon>Sinorhizobium/Ensifer group</taxon>
        <taxon>Ensifer</taxon>
    </lineage>
</organism>
<evidence type="ECO:0000256" key="3">
    <source>
        <dbReference type="ARBA" id="ARBA00022692"/>
    </source>
</evidence>
<gene>
    <name evidence="7" type="ORF">GFB56_26525</name>
</gene>
<protein>
    <submittedName>
        <fullName evidence="7">Oligosaccharide flippase family protein</fullName>
    </submittedName>
</protein>
<comment type="caution">
    <text evidence="7">The sequence shown here is derived from an EMBL/GenBank/DDBJ whole genome shotgun (WGS) entry which is preliminary data.</text>
</comment>
<proteinExistence type="predicted"/>
<keyword evidence="4 6" id="KW-1133">Transmembrane helix</keyword>
<evidence type="ECO:0000256" key="2">
    <source>
        <dbReference type="ARBA" id="ARBA00022475"/>
    </source>
</evidence>
<sequence>MTGNFLGSIIGLAGFALTARALGPADYGMLALCFAYIRAVERLVSFQSWQPLIKFGSEAKEAGRNDDLRAILKFGLLLDVAAAIAGCLIAILLVLLAAPFFDLSEPVKELVLVYCFVLPFQLSGMPTAVLRLFGRFTSLAYGQVISSLLRVILCFLGYITGAGLFEFALIWMAAQILSAISLVTFSLVALKREGLLHGLASASMAQLRTRFPGLWKFAISANVSLTIRASANELDTLLVGYLADPASAGLFHIAKRVGRLAQQAGSQVQTVLYPELARAWAAGASAEFRRAVSQTQWLLLAFGVAMIGAFYVSIEPLLKWTAGPQFVGAAPLVIVQSIAVTLTLVGAVFRSALLAIGEEHRVLTSVLISVVGFYVTALIFIPQIGAMGANVAHIVMSVVWLAMMYVAYRRLI</sequence>
<keyword evidence="8" id="KW-1185">Reference proteome</keyword>